<dbReference type="EMBL" id="JAHQIW010006607">
    <property type="protein sequence ID" value="KAJ1369575.1"/>
    <property type="molecule type" value="Genomic_DNA"/>
</dbReference>
<feature type="compositionally biased region" description="Basic residues" evidence="1">
    <location>
        <begin position="16"/>
        <end position="34"/>
    </location>
</feature>
<dbReference type="AlphaFoldDB" id="A0AAD5WGY5"/>
<organism evidence="2 3">
    <name type="scientific">Parelaphostrongylus tenuis</name>
    <name type="common">Meningeal worm</name>
    <dbReference type="NCBI Taxonomy" id="148309"/>
    <lineage>
        <taxon>Eukaryota</taxon>
        <taxon>Metazoa</taxon>
        <taxon>Ecdysozoa</taxon>
        <taxon>Nematoda</taxon>
        <taxon>Chromadorea</taxon>
        <taxon>Rhabditida</taxon>
        <taxon>Rhabditina</taxon>
        <taxon>Rhabditomorpha</taxon>
        <taxon>Strongyloidea</taxon>
        <taxon>Metastrongylidae</taxon>
        <taxon>Parelaphostrongylus</taxon>
    </lineage>
</organism>
<sequence>MEVANSSPKTAERKGKVSRKNQKQRSAVRGRHRTKMDPAQLVARARGASPGGDRGIKREPKATVCFPETQVDSGDELPASAAST</sequence>
<gene>
    <name evidence="2" type="ORF">KIN20_031063</name>
</gene>
<accession>A0AAD5WGY5</accession>
<feature type="region of interest" description="Disordered" evidence="1">
    <location>
        <begin position="1"/>
        <end position="84"/>
    </location>
</feature>
<proteinExistence type="predicted"/>
<keyword evidence="3" id="KW-1185">Reference proteome</keyword>
<evidence type="ECO:0000313" key="2">
    <source>
        <dbReference type="EMBL" id="KAJ1369575.1"/>
    </source>
</evidence>
<evidence type="ECO:0000313" key="3">
    <source>
        <dbReference type="Proteomes" id="UP001196413"/>
    </source>
</evidence>
<name>A0AAD5WGY5_PARTN</name>
<reference evidence="2" key="1">
    <citation type="submission" date="2021-06" db="EMBL/GenBank/DDBJ databases">
        <title>Parelaphostrongylus tenuis whole genome reference sequence.</title>
        <authorList>
            <person name="Garwood T.J."/>
            <person name="Larsen P.A."/>
            <person name="Fountain-Jones N.M."/>
            <person name="Garbe J.R."/>
            <person name="Macchietto M.G."/>
            <person name="Kania S.A."/>
            <person name="Gerhold R.W."/>
            <person name="Richards J.E."/>
            <person name="Wolf T.M."/>
        </authorList>
    </citation>
    <scope>NUCLEOTIDE SEQUENCE</scope>
    <source>
        <strain evidence="2">MNPRO001-30</strain>
        <tissue evidence="2">Meninges</tissue>
    </source>
</reference>
<evidence type="ECO:0000256" key="1">
    <source>
        <dbReference type="SAM" id="MobiDB-lite"/>
    </source>
</evidence>
<comment type="caution">
    <text evidence="2">The sequence shown here is derived from an EMBL/GenBank/DDBJ whole genome shotgun (WGS) entry which is preliminary data.</text>
</comment>
<dbReference type="Proteomes" id="UP001196413">
    <property type="component" value="Unassembled WGS sequence"/>
</dbReference>
<protein>
    <submittedName>
        <fullName evidence="2">Uncharacterized protein</fullName>
    </submittedName>
</protein>